<evidence type="ECO:0000313" key="2">
    <source>
        <dbReference type="Proteomes" id="UP000011599"/>
    </source>
</evidence>
<dbReference type="Gene3D" id="1.10.150.20">
    <property type="entry name" value="5' to 3' exonuclease, C-terminal subdomain"/>
    <property type="match status" value="1"/>
</dbReference>
<accession>L9VEA1</accession>
<sequence length="207" mass="23389">MKVAVASPGELSNTLGIGESQAEQLIETAREQATPVGFKSGTEVESPPDLTEADVVDDVEGWNIRRHTPDRISWTSPSDYSVVIKAVPTRGGDQPRTYEVRGILPPAGEHNPQQSKKEERVLKREMDTVEEAVGYAVGWMETHLVEFEQDLTEFTGVSERTAEYLLLEHKIKNHQQLYELWKESTLKAVVGKQWHDDLEEEMKGKFE</sequence>
<protein>
    <submittedName>
        <fullName evidence="1">DNA repair and recombination protein RadA</fullName>
    </submittedName>
</protein>
<comment type="caution">
    <text evidence="1">The sequence shown here is derived from an EMBL/GenBank/DDBJ whole genome shotgun (WGS) entry which is preliminary data.</text>
</comment>
<dbReference type="STRING" id="1114856.GCA_000383975_04762"/>
<dbReference type="EMBL" id="AOHW01000057">
    <property type="protein sequence ID" value="ELY35376.1"/>
    <property type="molecule type" value="Genomic_DNA"/>
</dbReference>
<organism evidence="1 2">
    <name type="scientific">Natronorubrum tibetense GA33</name>
    <dbReference type="NCBI Taxonomy" id="1114856"/>
    <lineage>
        <taxon>Archaea</taxon>
        <taxon>Methanobacteriati</taxon>
        <taxon>Methanobacteriota</taxon>
        <taxon>Stenosarchaea group</taxon>
        <taxon>Halobacteria</taxon>
        <taxon>Halobacteriales</taxon>
        <taxon>Natrialbaceae</taxon>
        <taxon>Natronorubrum</taxon>
    </lineage>
</organism>
<evidence type="ECO:0000313" key="1">
    <source>
        <dbReference type="EMBL" id="ELY35376.1"/>
    </source>
</evidence>
<dbReference type="PATRIC" id="fig|1114856.3.peg.4864"/>
<proteinExistence type="predicted"/>
<keyword evidence="2" id="KW-1185">Reference proteome</keyword>
<gene>
    <name evidence="1" type="primary">radA</name>
    <name evidence="1" type="ORF">C496_23618</name>
</gene>
<reference evidence="1 2" key="1">
    <citation type="journal article" date="2014" name="PLoS Genet.">
        <title>Phylogenetically driven sequencing of extremely halophilic archaea reveals strategies for static and dynamic osmo-response.</title>
        <authorList>
            <person name="Becker E.A."/>
            <person name="Seitzer P.M."/>
            <person name="Tritt A."/>
            <person name="Larsen D."/>
            <person name="Krusor M."/>
            <person name="Yao A.I."/>
            <person name="Wu D."/>
            <person name="Madern D."/>
            <person name="Eisen J.A."/>
            <person name="Darling A.E."/>
            <person name="Facciotti M.T."/>
        </authorList>
    </citation>
    <scope>NUCLEOTIDE SEQUENCE [LARGE SCALE GENOMIC DNA]</scope>
    <source>
        <strain evidence="1 2">GA33</strain>
    </source>
</reference>
<dbReference type="Proteomes" id="UP000011599">
    <property type="component" value="Unassembled WGS sequence"/>
</dbReference>
<dbReference type="AlphaFoldDB" id="L9VEA1"/>
<name>L9VEA1_9EURY</name>